<protein>
    <submittedName>
        <fullName evidence="1">Uncharacterized protein</fullName>
    </submittedName>
</protein>
<name>A0AA40GE65_9HYME</name>
<gene>
    <name evidence="1" type="ORF">K0M31_000761</name>
</gene>
<evidence type="ECO:0000313" key="1">
    <source>
        <dbReference type="EMBL" id="KAK1136196.1"/>
    </source>
</evidence>
<sequence length="92" mass="10435">MPFNDGRKWNDAETRGQDFCGNILKSSLVVRWERNHENGCGRRGDATGRREKGEMLNGARFFKQTHGGWIASDPLAFSAVSCWCAGRKTSRW</sequence>
<dbReference type="EMBL" id="JAHYIQ010000001">
    <property type="protein sequence ID" value="KAK1136196.1"/>
    <property type="molecule type" value="Genomic_DNA"/>
</dbReference>
<accession>A0AA40GE65</accession>
<proteinExistence type="predicted"/>
<organism evidence="1 2">
    <name type="scientific">Melipona bicolor</name>
    <dbReference type="NCBI Taxonomy" id="60889"/>
    <lineage>
        <taxon>Eukaryota</taxon>
        <taxon>Metazoa</taxon>
        <taxon>Ecdysozoa</taxon>
        <taxon>Arthropoda</taxon>
        <taxon>Hexapoda</taxon>
        <taxon>Insecta</taxon>
        <taxon>Pterygota</taxon>
        <taxon>Neoptera</taxon>
        <taxon>Endopterygota</taxon>
        <taxon>Hymenoptera</taxon>
        <taxon>Apocrita</taxon>
        <taxon>Aculeata</taxon>
        <taxon>Apoidea</taxon>
        <taxon>Anthophila</taxon>
        <taxon>Apidae</taxon>
        <taxon>Melipona</taxon>
    </lineage>
</organism>
<comment type="caution">
    <text evidence="1">The sequence shown here is derived from an EMBL/GenBank/DDBJ whole genome shotgun (WGS) entry which is preliminary data.</text>
</comment>
<keyword evidence="2" id="KW-1185">Reference proteome</keyword>
<reference evidence="1" key="1">
    <citation type="submission" date="2021-10" db="EMBL/GenBank/DDBJ databases">
        <title>Melipona bicolor Genome sequencing and assembly.</title>
        <authorList>
            <person name="Araujo N.S."/>
            <person name="Arias M.C."/>
        </authorList>
    </citation>
    <scope>NUCLEOTIDE SEQUENCE</scope>
    <source>
        <strain evidence="1">USP_2M_L1-L4_2017</strain>
        <tissue evidence="1">Whole body</tissue>
    </source>
</reference>
<dbReference type="AlphaFoldDB" id="A0AA40GE65"/>
<evidence type="ECO:0000313" key="2">
    <source>
        <dbReference type="Proteomes" id="UP001177670"/>
    </source>
</evidence>
<dbReference type="Proteomes" id="UP001177670">
    <property type="component" value="Unassembled WGS sequence"/>
</dbReference>